<keyword evidence="5" id="KW-1185">Reference proteome</keyword>
<feature type="compositionally biased region" description="Basic and acidic residues" evidence="1">
    <location>
        <begin position="481"/>
        <end position="493"/>
    </location>
</feature>
<accession>A0A858RCY1</accession>
<dbReference type="Pfam" id="PF12697">
    <property type="entry name" value="Abhydrolase_6"/>
    <property type="match status" value="1"/>
</dbReference>
<keyword evidence="4" id="KW-0378">Hydrolase</keyword>
<dbReference type="EMBL" id="CP051774">
    <property type="protein sequence ID" value="QJE94545.1"/>
    <property type="molecule type" value="Genomic_DNA"/>
</dbReference>
<sequence length="544" mass="59647">MKAPLHLLLLAAFFFSACSAPLSFHVVESKTPHGNYTESPLDAALRELEEGKKTSDPMVASTHFIESARLAGEKALAGEKGAVALYNHAIGRLVEDLDKAGSLPWGRHITTGSDQLGWKLAGKLEPGAPAGERHYVPVDSLDFKGKYSHTKATRPGVGAPLVAISTDDPNFRKTFGVHRTYTALTAILRFGSGKSVTLELHDPLEEERLSIAGRNPPLAADFSSPGSLLLATDRTYRLGIIRLLNPQKYSATARLSRLQKYDAGRTPVLFVHGLQDTPATWMPMYESLLQDAEIRKHYQFWVFSYPSGYPYPYSASLLRKELDGVAKAFPGHKRIVIVGHSMGGIISRLMVTDAGDKIWRGVFGKGPDEMKINGSSRRLLLDSYVFEHRPDIQRAIFISAPHRGSALAEKWFGRLGSRLVRMPSFLADARNAVASVLTADNASIHLQRTPNSIDTLSPDNPFVREVNKLPIAPGIPYHSIMGDRGKGGNKDHTPPVSSDGVVPYWSSHMDGAVSEKIVPSHHSAHQHPDGIAEVKRILKKYAEK</sequence>
<keyword evidence="2" id="KW-0732">Signal</keyword>
<evidence type="ECO:0000256" key="2">
    <source>
        <dbReference type="SAM" id="SignalP"/>
    </source>
</evidence>
<dbReference type="KEGG" id="luo:HHL09_01680"/>
<feature type="region of interest" description="Disordered" evidence="1">
    <location>
        <begin position="480"/>
        <end position="501"/>
    </location>
</feature>
<dbReference type="Gene3D" id="3.40.50.1820">
    <property type="entry name" value="alpha/beta hydrolase"/>
    <property type="match status" value="1"/>
</dbReference>
<feature type="signal peptide" evidence="2">
    <location>
        <begin position="1"/>
        <end position="19"/>
    </location>
</feature>
<evidence type="ECO:0000313" key="5">
    <source>
        <dbReference type="Proteomes" id="UP000501812"/>
    </source>
</evidence>
<dbReference type="RefSeq" id="WP_169452766.1">
    <property type="nucleotide sequence ID" value="NZ_CP051774.1"/>
</dbReference>
<dbReference type="InterPro" id="IPR000073">
    <property type="entry name" value="AB_hydrolase_1"/>
</dbReference>
<dbReference type="SUPFAM" id="SSF53474">
    <property type="entry name" value="alpha/beta-Hydrolases"/>
    <property type="match status" value="1"/>
</dbReference>
<proteinExistence type="predicted"/>
<protein>
    <submittedName>
        <fullName evidence="4">Alpha/beta fold hydrolase</fullName>
    </submittedName>
</protein>
<reference evidence="4 5" key="1">
    <citation type="submission" date="2020-04" db="EMBL/GenBank/DDBJ databases">
        <title>Luteolibacter sp. G-1-1-1 isolated from soil.</title>
        <authorList>
            <person name="Dahal R.H."/>
        </authorList>
    </citation>
    <scope>NUCLEOTIDE SEQUENCE [LARGE SCALE GENOMIC DNA]</scope>
    <source>
        <strain evidence="4 5">G-1-1-1</strain>
    </source>
</reference>
<name>A0A858RCY1_9BACT</name>
<evidence type="ECO:0000313" key="4">
    <source>
        <dbReference type="EMBL" id="QJE94545.1"/>
    </source>
</evidence>
<organism evidence="4 5">
    <name type="scientific">Luteolibacter luteus</name>
    <dbReference type="NCBI Taxonomy" id="2728835"/>
    <lineage>
        <taxon>Bacteria</taxon>
        <taxon>Pseudomonadati</taxon>
        <taxon>Verrucomicrobiota</taxon>
        <taxon>Verrucomicrobiia</taxon>
        <taxon>Verrucomicrobiales</taxon>
        <taxon>Verrucomicrobiaceae</taxon>
        <taxon>Luteolibacter</taxon>
    </lineage>
</organism>
<feature type="domain" description="AB hydrolase-1" evidence="3">
    <location>
        <begin position="268"/>
        <end position="533"/>
    </location>
</feature>
<evidence type="ECO:0000259" key="3">
    <source>
        <dbReference type="Pfam" id="PF12697"/>
    </source>
</evidence>
<gene>
    <name evidence="4" type="ORF">HHL09_01680</name>
</gene>
<dbReference type="AlphaFoldDB" id="A0A858RCY1"/>
<feature type="chain" id="PRO_5032554585" evidence="2">
    <location>
        <begin position="20"/>
        <end position="544"/>
    </location>
</feature>
<evidence type="ECO:0000256" key="1">
    <source>
        <dbReference type="SAM" id="MobiDB-lite"/>
    </source>
</evidence>
<dbReference type="InterPro" id="IPR029058">
    <property type="entry name" value="AB_hydrolase_fold"/>
</dbReference>
<dbReference type="GO" id="GO:0016787">
    <property type="term" value="F:hydrolase activity"/>
    <property type="evidence" value="ECO:0007669"/>
    <property type="project" value="UniProtKB-KW"/>
</dbReference>
<dbReference type="PROSITE" id="PS51257">
    <property type="entry name" value="PROKAR_LIPOPROTEIN"/>
    <property type="match status" value="1"/>
</dbReference>
<dbReference type="Proteomes" id="UP000501812">
    <property type="component" value="Chromosome"/>
</dbReference>